<evidence type="ECO:0000256" key="19">
    <source>
        <dbReference type="ARBA" id="ARBA00023011"/>
    </source>
</evidence>
<keyword evidence="12" id="KW-0479">Metal-binding</keyword>
<accession>A0A6P6IR72</accession>
<evidence type="ECO:0000256" key="27">
    <source>
        <dbReference type="RuleBase" id="RU363087"/>
    </source>
</evidence>
<evidence type="ECO:0000256" key="25">
    <source>
        <dbReference type="ARBA" id="ARBA00053839"/>
    </source>
</evidence>
<evidence type="ECO:0000256" key="6">
    <source>
        <dbReference type="ARBA" id="ARBA00011738"/>
    </source>
</evidence>
<dbReference type="GO" id="GO:0046872">
    <property type="term" value="F:metal ion binding"/>
    <property type="evidence" value="ECO:0007669"/>
    <property type="project" value="UniProtKB-KW"/>
</dbReference>
<dbReference type="FunFam" id="3.30.230.10:FF:000119">
    <property type="entry name" value="Mevalonate kinase"/>
    <property type="match status" value="1"/>
</dbReference>
<evidence type="ECO:0000259" key="29">
    <source>
        <dbReference type="Pfam" id="PF08544"/>
    </source>
</evidence>
<dbReference type="CTD" id="4598"/>
<keyword evidence="17" id="KW-0460">Magnesium</keyword>
<keyword evidence="9 27" id="KW-0444">Lipid biosynthesis</keyword>
<evidence type="ECO:0000259" key="28">
    <source>
        <dbReference type="Pfam" id="PF00288"/>
    </source>
</evidence>
<sequence length="388" mass="41383">MLSEVLLVSAPGKVILHGEHAVVHGKVALAVAVNLRTFLRLQPHSNGKVCLDLPNIGIKRVWDVARLQLQDTSFLEQGDASAPTVELVEKLKEVAAFPKDCADPERAAVLAFLYLYLCICRKQRTLPSLDIRVWSELPTGAGLGSSAAYSVCVASALLTACEEIPNPLKDGEPASRWTVEDLELINKWAFQGERVIHGNPSGVDNAVSVWGGALRYQQGKISLLKSLGTIDIVDRTILYRAGAALCGMFPEIVAPVLASIDAISLECERMLGEMVAAPAPEHYLVLEELIDMNQHHLNALGVGHASLDQLCQVTMAHGLHSKLTGAGGGGCGITLLRPDLEQSVVEAVKQALSSCGFDCWETSIGAPGISVHSATSLDAPVRQALDGL</sequence>
<dbReference type="InterPro" id="IPR006203">
    <property type="entry name" value="GHMP_knse_ATP-bd_CS"/>
</dbReference>
<dbReference type="KEGG" id="pcoo:112870449"/>
<keyword evidence="10 27" id="KW-0153">Cholesterol metabolism</keyword>
<dbReference type="AlphaFoldDB" id="A0A6P6IR72"/>
<dbReference type="GO" id="GO:0019287">
    <property type="term" value="P:isopentenyl diphosphate biosynthetic process, mevalonate pathway"/>
    <property type="evidence" value="ECO:0007669"/>
    <property type="project" value="UniProtKB-UniPathway"/>
</dbReference>
<evidence type="ECO:0000256" key="21">
    <source>
        <dbReference type="ARBA" id="ARBA00023140"/>
    </source>
</evidence>
<evidence type="ECO:0000256" key="12">
    <source>
        <dbReference type="ARBA" id="ARBA00022723"/>
    </source>
</evidence>
<dbReference type="Pfam" id="PF00288">
    <property type="entry name" value="GHMP_kinases_N"/>
    <property type="match status" value="1"/>
</dbReference>
<evidence type="ECO:0000256" key="16">
    <source>
        <dbReference type="ARBA" id="ARBA00022840"/>
    </source>
</evidence>
<keyword evidence="11 27" id="KW-0808">Transferase</keyword>
<evidence type="ECO:0000256" key="24">
    <source>
        <dbReference type="ARBA" id="ARBA00029438"/>
    </source>
</evidence>
<evidence type="ECO:0000256" key="22">
    <source>
        <dbReference type="ARBA" id="ARBA00023166"/>
    </source>
</evidence>
<dbReference type="SUPFAM" id="SSF55060">
    <property type="entry name" value="GHMP Kinase, C-terminal domain"/>
    <property type="match status" value="1"/>
</dbReference>
<comment type="pathway">
    <text evidence="24 27">Isoprenoid biosynthesis; isopentenyl diphosphate biosynthesis via mevalonate pathway; isopentenyl diphosphate from (R)-mevalonate: step 1/3.</text>
</comment>
<keyword evidence="18 27" id="KW-0752">Steroid biosynthesis</keyword>
<dbReference type="InterPro" id="IPR036554">
    <property type="entry name" value="GHMP_kinase_C_sf"/>
</dbReference>
<keyword evidence="8 27" id="KW-0963">Cytoplasm</keyword>
<evidence type="ECO:0000256" key="15">
    <source>
        <dbReference type="ARBA" id="ARBA00022778"/>
    </source>
</evidence>
<dbReference type="GO" id="GO:0005777">
    <property type="term" value="C:peroxisome"/>
    <property type="evidence" value="ECO:0007669"/>
    <property type="project" value="UniProtKB-SubCell"/>
</dbReference>
<keyword evidence="14 27" id="KW-0418">Kinase</keyword>
<dbReference type="PANTHER" id="PTHR43290:SF2">
    <property type="entry name" value="MEVALONATE KINASE"/>
    <property type="match status" value="1"/>
</dbReference>
<name>A0A6P6IR72_PUMCO</name>
<comment type="cofactor">
    <cofactor evidence="2">
        <name>Mg(2+)</name>
        <dbReference type="ChEBI" id="CHEBI:18420"/>
    </cofactor>
</comment>
<keyword evidence="22 27" id="KW-1207">Sterol metabolism</keyword>
<dbReference type="InterPro" id="IPR006205">
    <property type="entry name" value="Mev_gal_kin"/>
</dbReference>
<comment type="subunit">
    <text evidence="6">Homodimer.</text>
</comment>
<organism evidence="30 31">
    <name type="scientific">Puma concolor</name>
    <name type="common">Mountain lion</name>
    <name type="synonym">Felis concolor</name>
    <dbReference type="NCBI Taxonomy" id="9696"/>
    <lineage>
        <taxon>Eukaryota</taxon>
        <taxon>Metazoa</taxon>
        <taxon>Chordata</taxon>
        <taxon>Craniata</taxon>
        <taxon>Vertebrata</taxon>
        <taxon>Euteleostomi</taxon>
        <taxon>Mammalia</taxon>
        <taxon>Eutheria</taxon>
        <taxon>Laurasiatheria</taxon>
        <taxon>Carnivora</taxon>
        <taxon>Feliformia</taxon>
        <taxon>Felidae</taxon>
        <taxon>Felinae</taxon>
        <taxon>Puma</taxon>
    </lineage>
</organism>
<dbReference type="SUPFAM" id="SSF54211">
    <property type="entry name" value="Ribosomal protein S5 domain 2-like"/>
    <property type="match status" value="1"/>
</dbReference>
<keyword evidence="21" id="KW-0576">Peroxisome</keyword>
<evidence type="ECO:0000313" key="31">
    <source>
        <dbReference type="RefSeq" id="XP_025789378.1"/>
    </source>
</evidence>
<dbReference type="Gene3D" id="3.30.230.10">
    <property type="match status" value="1"/>
</dbReference>
<evidence type="ECO:0000256" key="20">
    <source>
        <dbReference type="ARBA" id="ARBA00023098"/>
    </source>
</evidence>
<dbReference type="Gene3D" id="3.30.70.890">
    <property type="entry name" value="GHMP kinase, C-terminal domain"/>
    <property type="match status" value="1"/>
</dbReference>
<evidence type="ECO:0000313" key="30">
    <source>
        <dbReference type="Proteomes" id="UP000515131"/>
    </source>
</evidence>
<keyword evidence="15 27" id="KW-0152">Cholesterol biosynthesis</keyword>
<comment type="similarity">
    <text evidence="5 27">Belongs to the GHMP kinase family. Mevalonate kinase subfamily.</text>
</comment>
<dbReference type="InterPro" id="IPR013750">
    <property type="entry name" value="GHMP_kinase_C_dom"/>
</dbReference>
<dbReference type="Pfam" id="PF08544">
    <property type="entry name" value="GHMP_kinases_C"/>
    <property type="match status" value="1"/>
</dbReference>
<dbReference type="InterPro" id="IPR020568">
    <property type="entry name" value="Ribosomal_Su5_D2-typ_SF"/>
</dbReference>
<keyword evidence="19 27" id="KW-0756">Sterol biosynthesis</keyword>
<evidence type="ECO:0000256" key="5">
    <source>
        <dbReference type="ARBA" id="ARBA00006495"/>
    </source>
</evidence>
<keyword evidence="16 27" id="KW-0067">ATP-binding</keyword>
<feature type="domain" description="GHMP kinase C-terminal" evidence="29">
    <location>
        <begin position="288"/>
        <end position="352"/>
    </location>
</feature>
<dbReference type="PRINTS" id="PR00959">
    <property type="entry name" value="MEVGALKINASE"/>
</dbReference>
<evidence type="ECO:0000256" key="11">
    <source>
        <dbReference type="ARBA" id="ARBA00022679"/>
    </source>
</evidence>
<keyword evidence="23 27" id="KW-0753">Steroid metabolism</keyword>
<dbReference type="GO" id="GO:0005524">
    <property type="term" value="F:ATP binding"/>
    <property type="evidence" value="ECO:0007669"/>
    <property type="project" value="UniProtKB-KW"/>
</dbReference>
<dbReference type="PROSITE" id="PS00627">
    <property type="entry name" value="GHMP_KINASES_ATP"/>
    <property type="match status" value="1"/>
</dbReference>
<proteinExistence type="inferred from homology"/>
<dbReference type="GO" id="GO:0004496">
    <property type="term" value="F:mevalonate kinase activity"/>
    <property type="evidence" value="ECO:0007669"/>
    <property type="project" value="UniProtKB-EC"/>
</dbReference>
<evidence type="ECO:0000256" key="13">
    <source>
        <dbReference type="ARBA" id="ARBA00022741"/>
    </source>
</evidence>
<dbReference type="InterPro" id="IPR006204">
    <property type="entry name" value="GHMP_kinase_N_dom"/>
</dbReference>
<evidence type="ECO:0000256" key="1">
    <source>
        <dbReference type="ARBA" id="ARBA00001375"/>
    </source>
</evidence>
<protein>
    <recommendedName>
        <fullName evidence="26 27">Mevalonate kinase</fullName>
        <shortName evidence="27">MK</shortName>
        <ecNumber evidence="7 27">2.7.1.36</ecNumber>
    </recommendedName>
</protein>
<dbReference type="InterPro" id="IPR014721">
    <property type="entry name" value="Ribsml_uS5_D2-typ_fold_subgr"/>
</dbReference>
<evidence type="ECO:0000256" key="3">
    <source>
        <dbReference type="ARBA" id="ARBA00004275"/>
    </source>
</evidence>
<keyword evidence="30" id="KW-1185">Reference proteome</keyword>
<evidence type="ECO:0000256" key="23">
    <source>
        <dbReference type="ARBA" id="ARBA00023221"/>
    </source>
</evidence>
<keyword evidence="20 27" id="KW-0443">Lipid metabolism</keyword>
<evidence type="ECO:0000256" key="4">
    <source>
        <dbReference type="ARBA" id="ARBA00004496"/>
    </source>
</evidence>
<evidence type="ECO:0000256" key="17">
    <source>
        <dbReference type="ARBA" id="ARBA00022842"/>
    </source>
</evidence>
<dbReference type="GO" id="GO:0005829">
    <property type="term" value="C:cytosol"/>
    <property type="evidence" value="ECO:0007669"/>
    <property type="project" value="TreeGrafter"/>
</dbReference>
<gene>
    <name evidence="31" type="primary">MVK</name>
</gene>
<dbReference type="NCBIfam" id="TIGR00549">
    <property type="entry name" value="mevalon_kin"/>
    <property type="match status" value="1"/>
</dbReference>
<dbReference type="PANTHER" id="PTHR43290">
    <property type="entry name" value="MEVALONATE KINASE"/>
    <property type="match status" value="1"/>
</dbReference>
<feature type="domain" description="GHMP kinase N-terminal" evidence="28">
    <location>
        <begin position="121"/>
        <end position="212"/>
    </location>
</feature>
<dbReference type="Proteomes" id="UP000515131">
    <property type="component" value="Unplaced"/>
</dbReference>
<evidence type="ECO:0000256" key="18">
    <source>
        <dbReference type="ARBA" id="ARBA00022955"/>
    </source>
</evidence>
<evidence type="ECO:0000256" key="8">
    <source>
        <dbReference type="ARBA" id="ARBA00022490"/>
    </source>
</evidence>
<comment type="function">
    <text evidence="25 27">Catalyzes the phosphorylation of mevalonate to mevalonate 5-phosphate, a key step in isoprenoid and cholesterol biosynthesis.</text>
</comment>
<dbReference type="RefSeq" id="XP_025789378.1">
    <property type="nucleotide sequence ID" value="XM_025933593.1"/>
</dbReference>
<evidence type="ECO:0000256" key="26">
    <source>
        <dbReference type="ARBA" id="ARBA00073318"/>
    </source>
</evidence>
<evidence type="ECO:0000256" key="9">
    <source>
        <dbReference type="ARBA" id="ARBA00022516"/>
    </source>
</evidence>
<reference evidence="31" key="1">
    <citation type="submission" date="2025-08" db="UniProtKB">
        <authorList>
            <consortium name="RefSeq"/>
        </authorList>
    </citation>
    <scope>IDENTIFICATION</scope>
    <source>
        <tissue evidence="31">Blood</tissue>
    </source>
</reference>
<dbReference type="GO" id="GO:0006695">
    <property type="term" value="P:cholesterol biosynthetic process"/>
    <property type="evidence" value="ECO:0007669"/>
    <property type="project" value="UniProtKB-KW"/>
</dbReference>
<comment type="subcellular location">
    <subcellularLocation>
        <location evidence="4 27">Cytoplasm</location>
    </subcellularLocation>
    <subcellularLocation>
        <location evidence="3">Peroxisome</location>
    </subcellularLocation>
</comment>
<dbReference type="UniPathway" id="UPA00057">
    <property type="reaction ID" value="UER00098"/>
</dbReference>
<evidence type="ECO:0000256" key="2">
    <source>
        <dbReference type="ARBA" id="ARBA00001946"/>
    </source>
</evidence>
<evidence type="ECO:0000256" key="10">
    <source>
        <dbReference type="ARBA" id="ARBA00022548"/>
    </source>
</evidence>
<dbReference type="FunFam" id="3.30.70.890:FF:000003">
    <property type="entry name" value="Mevalonate kinase"/>
    <property type="match status" value="1"/>
</dbReference>
<evidence type="ECO:0000256" key="14">
    <source>
        <dbReference type="ARBA" id="ARBA00022777"/>
    </source>
</evidence>
<evidence type="ECO:0000256" key="7">
    <source>
        <dbReference type="ARBA" id="ARBA00012103"/>
    </source>
</evidence>
<comment type="catalytic activity">
    <reaction evidence="1 27">
        <text>(R)-mevalonate + ATP = (R)-5-phosphomevalonate + ADP + H(+)</text>
        <dbReference type="Rhea" id="RHEA:17065"/>
        <dbReference type="ChEBI" id="CHEBI:15378"/>
        <dbReference type="ChEBI" id="CHEBI:30616"/>
        <dbReference type="ChEBI" id="CHEBI:36464"/>
        <dbReference type="ChEBI" id="CHEBI:58146"/>
        <dbReference type="ChEBI" id="CHEBI:456216"/>
        <dbReference type="EC" id="2.7.1.36"/>
    </reaction>
</comment>
<keyword evidence="13 27" id="KW-0547">Nucleotide-binding</keyword>
<dbReference type="GeneID" id="112870449"/>
<dbReference type="EC" id="2.7.1.36" evidence="7 27"/>